<evidence type="ECO:0000313" key="7">
    <source>
        <dbReference type="Proteomes" id="UP000286931"/>
    </source>
</evidence>
<dbReference type="OrthoDB" id="4350643at2"/>
<evidence type="ECO:0000256" key="4">
    <source>
        <dbReference type="SAM" id="Phobius"/>
    </source>
</evidence>
<reference evidence="6 7" key="1">
    <citation type="submission" date="2018-12" db="EMBL/GenBank/DDBJ databases">
        <title>Draft genome sequence of Embleya hyalina NBRC 13850T.</title>
        <authorList>
            <person name="Komaki H."/>
            <person name="Hosoyama A."/>
            <person name="Kimura A."/>
            <person name="Ichikawa N."/>
            <person name="Tamura T."/>
        </authorList>
    </citation>
    <scope>NUCLEOTIDE SEQUENCE [LARGE SCALE GENOMIC DNA]</scope>
    <source>
        <strain evidence="6 7">NBRC 13850</strain>
    </source>
</reference>
<keyword evidence="1" id="KW-0805">Transcription regulation</keyword>
<dbReference type="EMBL" id="BIFH01000027">
    <property type="protein sequence ID" value="GCD98363.1"/>
    <property type="molecule type" value="Genomic_DNA"/>
</dbReference>
<keyword evidence="2" id="KW-0804">Transcription</keyword>
<dbReference type="InterPro" id="IPR027383">
    <property type="entry name" value="Znf_put"/>
</dbReference>
<keyword evidence="7" id="KW-1185">Reference proteome</keyword>
<dbReference type="InterPro" id="IPR041916">
    <property type="entry name" value="Anti_sigma_zinc_sf"/>
</dbReference>
<dbReference type="Proteomes" id="UP000286931">
    <property type="component" value="Unassembled WGS sequence"/>
</dbReference>
<keyword evidence="4" id="KW-1133">Transmembrane helix</keyword>
<feature type="compositionally biased region" description="Polar residues" evidence="3">
    <location>
        <begin position="193"/>
        <end position="202"/>
    </location>
</feature>
<dbReference type="Pfam" id="PF13490">
    <property type="entry name" value="zf-HC2"/>
    <property type="match status" value="1"/>
</dbReference>
<dbReference type="Gene3D" id="1.10.10.1320">
    <property type="entry name" value="Anti-sigma factor, zinc-finger domain"/>
    <property type="match status" value="1"/>
</dbReference>
<evidence type="ECO:0000256" key="1">
    <source>
        <dbReference type="ARBA" id="ARBA00023015"/>
    </source>
</evidence>
<accession>A0A401YUR0</accession>
<feature type="region of interest" description="Disordered" evidence="3">
    <location>
        <begin position="150"/>
        <end position="202"/>
    </location>
</feature>
<keyword evidence="4" id="KW-0472">Membrane</keyword>
<feature type="compositionally biased region" description="Low complexity" evidence="3">
    <location>
        <begin position="168"/>
        <end position="179"/>
    </location>
</feature>
<evidence type="ECO:0000256" key="3">
    <source>
        <dbReference type="SAM" id="MobiDB-lite"/>
    </source>
</evidence>
<dbReference type="AlphaFoldDB" id="A0A401YUR0"/>
<evidence type="ECO:0000313" key="6">
    <source>
        <dbReference type="EMBL" id="GCD98363.1"/>
    </source>
</evidence>
<evidence type="ECO:0000259" key="5">
    <source>
        <dbReference type="Pfam" id="PF13490"/>
    </source>
</evidence>
<organism evidence="6 7">
    <name type="scientific">Embleya hyalina</name>
    <dbReference type="NCBI Taxonomy" id="516124"/>
    <lineage>
        <taxon>Bacteria</taxon>
        <taxon>Bacillati</taxon>
        <taxon>Actinomycetota</taxon>
        <taxon>Actinomycetes</taxon>
        <taxon>Kitasatosporales</taxon>
        <taxon>Streptomycetaceae</taxon>
        <taxon>Embleya</taxon>
    </lineage>
</organism>
<protein>
    <recommendedName>
        <fullName evidence="5">Putative zinc-finger domain-containing protein</fullName>
    </recommendedName>
</protein>
<evidence type="ECO:0000256" key="2">
    <source>
        <dbReference type="ARBA" id="ARBA00023163"/>
    </source>
</evidence>
<keyword evidence="4" id="KW-0812">Transmembrane</keyword>
<sequence length="315" mass="32143">MNEHIDVEVLSDLVEGLLTAAEAAALDAHLAECAECRDTRDALAEVRELLGGQPPEPMPADVIARIDDALALAALPPPRPAEPPTPKPLPLPLPVPVSVVTPPPEPGAPPAEHVVVPLDRARRRRRGPLLLLAAAAAAVALGVTIVVGTGDDGDSDHRSSAVRSNADASAPKAAAPPGKSGERPGANAEEHTPQTPLSASTAAPTVYTVGGLTDQVSLLLRRADRAPRELPACVAAAVGPDAPRALAADAGSYTGKPAWVVVLPGPNTDRVRVYIVDASCAPRSTTDTSASPPPAVPPSTGFAGSLLLSTEVPRR</sequence>
<gene>
    <name evidence="6" type="ORF">EHYA_06070</name>
</gene>
<name>A0A401YUR0_9ACTN</name>
<comment type="caution">
    <text evidence="6">The sequence shown here is derived from an EMBL/GenBank/DDBJ whole genome shotgun (WGS) entry which is preliminary data.</text>
</comment>
<feature type="transmembrane region" description="Helical" evidence="4">
    <location>
        <begin position="129"/>
        <end position="150"/>
    </location>
</feature>
<feature type="domain" description="Putative zinc-finger" evidence="5">
    <location>
        <begin position="8"/>
        <end position="37"/>
    </location>
</feature>
<dbReference type="RefSeq" id="WP_126640266.1">
    <property type="nucleotide sequence ID" value="NZ_BIFH01000027.1"/>
</dbReference>
<proteinExistence type="predicted"/>
<feature type="region of interest" description="Disordered" evidence="3">
    <location>
        <begin position="282"/>
        <end position="315"/>
    </location>
</feature>